<organism evidence="2 3">
    <name type="scientific">Pectobacterium phage Momine</name>
    <dbReference type="NCBI Taxonomy" id="2320196"/>
    <lineage>
        <taxon>Viruses</taxon>
        <taxon>Duplodnaviria</taxon>
        <taxon>Heunggongvirae</taxon>
        <taxon>Uroviricota</taxon>
        <taxon>Caudoviricetes</taxon>
        <taxon>Autographivirales</taxon>
        <taxon>Autoscriptoviridae</taxon>
        <taxon>Corkvirinae</taxon>
        <taxon>Phimunavirus</taxon>
        <taxon>Phimunavirus koot</taxon>
    </lineage>
</organism>
<evidence type="ECO:0000313" key="3">
    <source>
        <dbReference type="Proteomes" id="UP000264482"/>
    </source>
</evidence>
<sequence>MNFGEALEVLKNGGKVARTGWNGKGMFLLLVPGTVTCVPREGTPYADLAVSPSGVVNINPHIDMKTATGEMQPGWLASQSDMLSDDWCIIK</sequence>
<dbReference type="InterPro" id="IPR021361">
    <property type="entry name" value="Tad2-like_dom"/>
</dbReference>
<dbReference type="Pfam" id="PF11195">
    <property type="entry name" value="Tad2-like"/>
    <property type="match status" value="1"/>
</dbReference>
<protein>
    <recommendedName>
        <fullName evidence="1">Thoeris anti-defense 2-like domain-containing protein</fullName>
    </recommendedName>
</protein>
<feature type="domain" description="Thoeris anti-defense 2-like" evidence="1">
    <location>
        <begin position="1"/>
        <end position="90"/>
    </location>
</feature>
<proteinExistence type="predicted"/>
<name>A0A385IGR7_9CAUD</name>
<dbReference type="Proteomes" id="UP000264482">
    <property type="component" value="Segment"/>
</dbReference>
<accession>A0A385IGR7</accession>
<dbReference type="EMBL" id="MH807816">
    <property type="protein sequence ID" value="AXY81924.1"/>
    <property type="molecule type" value="Genomic_DNA"/>
</dbReference>
<evidence type="ECO:0000259" key="1">
    <source>
        <dbReference type="Pfam" id="PF11195"/>
    </source>
</evidence>
<reference evidence="2 3" key="1">
    <citation type="submission" date="2018-08" db="EMBL/GenBank/DDBJ databases">
        <title>SRE bacteriophages.</title>
        <authorList>
            <person name="Carstens A.B."/>
            <person name="Djurhuus A.M."/>
            <person name="Kot W."/>
            <person name="Hansen L.H."/>
        </authorList>
    </citation>
    <scope>NUCLEOTIDE SEQUENCE [LARGE SCALE GENOMIC DNA]</scope>
</reference>
<evidence type="ECO:0000313" key="2">
    <source>
        <dbReference type="EMBL" id="AXY81924.1"/>
    </source>
</evidence>